<feature type="non-terminal residue" evidence="1">
    <location>
        <position position="273"/>
    </location>
</feature>
<accession>X0VM20</accession>
<gene>
    <name evidence="1" type="ORF">S01H1_33887</name>
</gene>
<organism evidence="1">
    <name type="scientific">marine sediment metagenome</name>
    <dbReference type="NCBI Taxonomy" id="412755"/>
    <lineage>
        <taxon>unclassified sequences</taxon>
        <taxon>metagenomes</taxon>
        <taxon>ecological metagenomes</taxon>
    </lineage>
</organism>
<protein>
    <submittedName>
        <fullName evidence="1">Uncharacterized protein</fullName>
    </submittedName>
</protein>
<reference evidence="1" key="1">
    <citation type="journal article" date="2014" name="Front. Microbiol.">
        <title>High frequency of phylogenetically diverse reductive dehalogenase-homologous genes in deep subseafloor sedimentary metagenomes.</title>
        <authorList>
            <person name="Kawai M."/>
            <person name="Futagami T."/>
            <person name="Toyoda A."/>
            <person name="Takaki Y."/>
            <person name="Nishi S."/>
            <person name="Hori S."/>
            <person name="Arai W."/>
            <person name="Tsubouchi T."/>
            <person name="Morono Y."/>
            <person name="Uchiyama I."/>
            <person name="Ito T."/>
            <person name="Fujiyama A."/>
            <person name="Inagaki F."/>
            <person name="Takami H."/>
        </authorList>
    </citation>
    <scope>NUCLEOTIDE SEQUENCE</scope>
    <source>
        <strain evidence="1">Expedition CK06-06</strain>
    </source>
</reference>
<dbReference type="AlphaFoldDB" id="X0VM20"/>
<evidence type="ECO:0000313" key="1">
    <source>
        <dbReference type="EMBL" id="GAG13508.1"/>
    </source>
</evidence>
<comment type="caution">
    <text evidence="1">The sequence shown here is derived from an EMBL/GenBank/DDBJ whole genome shotgun (WGS) entry which is preliminary data.</text>
</comment>
<feature type="non-terminal residue" evidence="1">
    <location>
        <position position="1"/>
    </location>
</feature>
<dbReference type="EMBL" id="BARS01021064">
    <property type="protein sequence ID" value="GAG13508.1"/>
    <property type="molecule type" value="Genomic_DNA"/>
</dbReference>
<proteinExistence type="predicted"/>
<name>X0VM20_9ZZZZ</name>
<sequence length="273" mass="29366">IDAVKDPEILAGIATNIRNQVTDEQGFIDEARFDQLIGETAEGLGIDATDVVFTERLSSMIRGPTFGGTAEERAAAQLSGDVPFEAELAGASREDVLAIASERQRDRAVANFEKAVNVGLLQGGAAQGRVAAEKAKDKFNAAEANQQLAAFDAMDILKRDNPLLAALGPSEDRQAILQTMQFMLEADLLQMKAGLEAQLAAGEQLDPIKVSEFEAKVGFDNSKDLRDAIDTGDKELIGASIQNANRQNQNSRQLRERAGMDALPFSTIYLQDG</sequence>